<dbReference type="Proteomes" id="UP000603200">
    <property type="component" value="Unassembled WGS sequence"/>
</dbReference>
<dbReference type="EMBL" id="BOMN01000106">
    <property type="protein sequence ID" value="GIE24222.1"/>
    <property type="molecule type" value="Genomic_DNA"/>
</dbReference>
<keyword evidence="1" id="KW-0812">Transmembrane</keyword>
<evidence type="ECO:0000313" key="3">
    <source>
        <dbReference type="Proteomes" id="UP000603200"/>
    </source>
</evidence>
<keyword evidence="1" id="KW-1133">Transmembrane helix</keyword>
<organism evidence="2 3">
    <name type="scientific">Winogradskya humida</name>
    <dbReference type="NCBI Taxonomy" id="113566"/>
    <lineage>
        <taxon>Bacteria</taxon>
        <taxon>Bacillati</taxon>
        <taxon>Actinomycetota</taxon>
        <taxon>Actinomycetes</taxon>
        <taxon>Micromonosporales</taxon>
        <taxon>Micromonosporaceae</taxon>
        <taxon>Winogradskya</taxon>
    </lineage>
</organism>
<gene>
    <name evidence="2" type="ORF">Ahu01nite_073240</name>
</gene>
<evidence type="ECO:0000313" key="2">
    <source>
        <dbReference type="EMBL" id="GIE24222.1"/>
    </source>
</evidence>
<proteinExistence type="predicted"/>
<keyword evidence="3" id="KW-1185">Reference proteome</keyword>
<feature type="transmembrane region" description="Helical" evidence="1">
    <location>
        <begin position="34"/>
        <end position="57"/>
    </location>
</feature>
<comment type="caution">
    <text evidence="2">The sequence shown here is derived from an EMBL/GenBank/DDBJ whole genome shotgun (WGS) entry which is preliminary data.</text>
</comment>
<dbReference type="RefSeq" id="WP_203841253.1">
    <property type="nucleotide sequence ID" value="NZ_BAAATV010000012.1"/>
</dbReference>
<reference evidence="2 3" key="1">
    <citation type="submission" date="2021-01" db="EMBL/GenBank/DDBJ databases">
        <title>Whole genome shotgun sequence of Actinoplanes humidus NBRC 14915.</title>
        <authorList>
            <person name="Komaki H."/>
            <person name="Tamura T."/>
        </authorList>
    </citation>
    <scope>NUCLEOTIDE SEQUENCE [LARGE SCALE GENOMIC DNA]</scope>
    <source>
        <strain evidence="2 3">NBRC 14915</strain>
    </source>
</reference>
<evidence type="ECO:0000256" key="1">
    <source>
        <dbReference type="SAM" id="Phobius"/>
    </source>
</evidence>
<sequence>MKNVQGFVNFTALAVGLAAGVAQLAGFSNGLGRLILTMVGIACLLFLVVRFTLFYYVRRGGQLKRELEEANQRMATLQVGHQHYVDAIDRIIDQEGPIYTEALELAVTVGADAAGDTIVERRRTIPKPRVTQRAVRPVVPSETERITSLEDLEFSCVLDGDAAGNISVLPLPRNHRPRAWLVFDPGLTEQFEWMIRYRPAGLWDPLRAHGFDYLIWNDRLPAGNGDRSILSELTVKFYFPDGPKPPGVVERRGFGSSTPPQRLADAKGWQITWHDPAPAGRRYEWDLTQSIRPPT</sequence>
<protein>
    <submittedName>
        <fullName evidence="2">Uncharacterized protein</fullName>
    </submittedName>
</protein>
<feature type="transmembrane region" description="Helical" evidence="1">
    <location>
        <begin position="7"/>
        <end position="28"/>
    </location>
</feature>
<accession>A0ABQ4A051</accession>
<keyword evidence="1" id="KW-0472">Membrane</keyword>
<name>A0ABQ4A051_9ACTN</name>